<dbReference type="EMBL" id="MU006346">
    <property type="protein sequence ID" value="KAF2845459.1"/>
    <property type="molecule type" value="Genomic_DNA"/>
</dbReference>
<dbReference type="PANTHER" id="PTHR24320:SF272">
    <property type="entry name" value="NAD(P)-BINDING ROSSMANN-FOLD SUPERFAMILY PROTEIN"/>
    <property type="match status" value="1"/>
</dbReference>
<dbReference type="InterPro" id="IPR036291">
    <property type="entry name" value="NAD(P)-bd_dom_sf"/>
</dbReference>
<evidence type="ECO:0000256" key="2">
    <source>
        <dbReference type="ARBA" id="ARBA00023002"/>
    </source>
</evidence>
<keyword evidence="2" id="KW-0560">Oxidoreductase</keyword>
<protein>
    <submittedName>
        <fullName evidence="4">NAD(P)-binding protein</fullName>
    </submittedName>
</protein>
<dbReference type="Gene3D" id="3.40.50.720">
    <property type="entry name" value="NAD(P)-binding Rossmann-like Domain"/>
    <property type="match status" value="1"/>
</dbReference>
<evidence type="ECO:0000313" key="5">
    <source>
        <dbReference type="Proteomes" id="UP000799423"/>
    </source>
</evidence>
<sequence length="334" mass="35944">MPSVNKYTTVHLSASGPGDARPTAEQILKDEALEGQLADKVILVTGASAGIGVETVRVLAKTGATVFAAARDLKKVEKALAGFEGKIELIALDLSSLASVRDAAAEFLKRSGGRLNILVNNAGVMAIPTRTVTSDGYEAQFATNHLGHFLLFQLLKGALLRSSSPELHSRVVVLSSAAHRYSGIRPDDYHFQKSPYNAWVAYGQSKTSSIYMSNAIERYYGSKGLHALAVHPGVIYTELSRHLDSAFLENMAKEPDMATHLKSIEQGAATTVLAAIGKEYEGIGGKYLEDAGEWGPVQSENPTTEPGYAPWAFDTTKEDQLWKDSCKMVGIEEG</sequence>
<accession>A0A6A7AT89</accession>
<comment type="similarity">
    <text evidence="1">Belongs to the short-chain dehydrogenases/reductases (SDR) family.</text>
</comment>
<evidence type="ECO:0000256" key="1">
    <source>
        <dbReference type="ARBA" id="ARBA00006484"/>
    </source>
</evidence>
<dbReference type="GO" id="GO:0016491">
    <property type="term" value="F:oxidoreductase activity"/>
    <property type="evidence" value="ECO:0007669"/>
    <property type="project" value="UniProtKB-KW"/>
</dbReference>
<dbReference type="PRINTS" id="PR00081">
    <property type="entry name" value="GDHRDH"/>
</dbReference>
<dbReference type="InterPro" id="IPR002347">
    <property type="entry name" value="SDR_fam"/>
</dbReference>
<dbReference type="AlphaFoldDB" id="A0A6A7AT89"/>
<evidence type="ECO:0000313" key="4">
    <source>
        <dbReference type="EMBL" id="KAF2845459.1"/>
    </source>
</evidence>
<reference evidence="4" key="1">
    <citation type="submission" date="2020-01" db="EMBL/GenBank/DDBJ databases">
        <authorList>
            <consortium name="DOE Joint Genome Institute"/>
            <person name="Haridas S."/>
            <person name="Albert R."/>
            <person name="Binder M."/>
            <person name="Bloem J."/>
            <person name="Labutti K."/>
            <person name="Salamov A."/>
            <person name="Andreopoulos B."/>
            <person name="Baker S.E."/>
            <person name="Barry K."/>
            <person name="Bills G."/>
            <person name="Bluhm B.H."/>
            <person name="Cannon C."/>
            <person name="Castanera R."/>
            <person name="Culley D.E."/>
            <person name="Daum C."/>
            <person name="Ezra D."/>
            <person name="Gonzalez J.B."/>
            <person name="Henrissat B."/>
            <person name="Kuo A."/>
            <person name="Liang C."/>
            <person name="Lipzen A."/>
            <person name="Lutzoni F."/>
            <person name="Magnuson J."/>
            <person name="Mondo S."/>
            <person name="Nolan M."/>
            <person name="Ohm R."/>
            <person name="Pangilinan J."/>
            <person name="Park H.-J."/>
            <person name="Ramirez L."/>
            <person name="Alfaro M."/>
            <person name="Sun H."/>
            <person name="Tritt A."/>
            <person name="Yoshinaga Y."/>
            <person name="Zwiers L.-H."/>
            <person name="Turgeon B.G."/>
            <person name="Goodwin S.B."/>
            <person name="Spatafora J.W."/>
            <person name="Crous P.W."/>
            <person name="Grigoriev I.V."/>
        </authorList>
    </citation>
    <scope>NUCLEOTIDE SEQUENCE</scope>
    <source>
        <strain evidence="4">IPT5</strain>
    </source>
</reference>
<keyword evidence="5" id="KW-1185">Reference proteome</keyword>
<evidence type="ECO:0000256" key="3">
    <source>
        <dbReference type="SAM" id="MobiDB-lite"/>
    </source>
</evidence>
<feature type="region of interest" description="Disordered" evidence="3">
    <location>
        <begin position="1"/>
        <end position="21"/>
    </location>
</feature>
<dbReference type="Pfam" id="PF00106">
    <property type="entry name" value="adh_short"/>
    <property type="match status" value="1"/>
</dbReference>
<name>A0A6A7AT89_9PLEO</name>
<proteinExistence type="inferred from homology"/>
<dbReference type="SUPFAM" id="SSF51735">
    <property type="entry name" value="NAD(P)-binding Rossmann-fold domains"/>
    <property type="match status" value="1"/>
</dbReference>
<dbReference type="Proteomes" id="UP000799423">
    <property type="component" value="Unassembled WGS sequence"/>
</dbReference>
<organism evidence="4 5">
    <name type="scientific">Plenodomus tracheiphilus IPT5</name>
    <dbReference type="NCBI Taxonomy" id="1408161"/>
    <lineage>
        <taxon>Eukaryota</taxon>
        <taxon>Fungi</taxon>
        <taxon>Dikarya</taxon>
        <taxon>Ascomycota</taxon>
        <taxon>Pezizomycotina</taxon>
        <taxon>Dothideomycetes</taxon>
        <taxon>Pleosporomycetidae</taxon>
        <taxon>Pleosporales</taxon>
        <taxon>Pleosporineae</taxon>
        <taxon>Leptosphaeriaceae</taxon>
        <taxon>Plenodomus</taxon>
    </lineage>
</organism>
<feature type="compositionally biased region" description="Polar residues" evidence="3">
    <location>
        <begin position="1"/>
        <end position="12"/>
    </location>
</feature>
<dbReference type="PANTHER" id="PTHR24320">
    <property type="entry name" value="RETINOL DEHYDROGENASE"/>
    <property type="match status" value="1"/>
</dbReference>
<gene>
    <name evidence="4" type="ORF">T440DRAFT_544076</name>
</gene>
<dbReference type="OrthoDB" id="191139at2759"/>